<protein>
    <submittedName>
        <fullName evidence="1">Uncharacterized protein</fullName>
    </submittedName>
</protein>
<keyword evidence="2" id="KW-1185">Reference proteome</keyword>
<sequence length="88" mass="10536">MTKTLNKQQRAAVKELVAYSITLLTGDQYYREYYELCGNNSPAESFHMIEAKLIELCGQNRFSEYDNFRKSRTRYVERIMRIKRSNVR</sequence>
<comment type="caution">
    <text evidence="1">The sequence shown here is derived from an EMBL/GenBank/DDBJ whole genome shotgun (WGS) entry which is preliminary data.</text>
</comment>
<dbReference type="Proteomes" id="UP000770785">
    <property type="component" value="Unassembled WGS sequence"/>
</dbReference>
<accession>A0ABX0X6G9</accession>
<dbReference type="RefSeq" id="WP_168035599.1">
    <property type="nucleotide sequence ID" value="NZ_JAATJH010000001.1"/>
</dbReference>
<proteinExistence type="predicted"/>
<reference evidence="1 2" key="1">
    <citation type="submission" date="2020-03" db="EMBL/GenBank/DDBJ databases">
        <title>Genomic Encyclopedia of Type Strains, Phase IV (KMG-IV): sequencing the most valuable type-strain genomes for metagenomic binning, comparative biology and taxonomic classification.</title>
        <authorList>
            <person name="Goeker M."/>
        </authorList>
    </citation>
    <scope>NUCLEOTIDE SEQUENCE [LARGE SCALE GENOMIC DNA]</scope>
    <source>
        <strain evidence="1 2">DSM 105096</strain>
    </source>
</reference>
<evidence type="ECO:0000313" key="2">
    <source>
        <dbReference type="Proteomes" id="UP000770785"/>
    </source>
</evidence>
<name>A0ABX0X6G9_9BACT</name>
<organism evidence="1 2">
    <name type="scientific">Neolewinella antarctica</name>
    <dbReference type="NCBI Taxonomy" id="442734"/>
    <lineage>
        <taxon>Bacteria</taxon>
        <taxon>Pseudomonadati</taxon>
        <taxon>Bacteroidota</taxon>
        <taxon>Saprospiria</taxon>
        <taxon>Saprospirales</taxon>
        <taxon>Lewinellaceae</taxon>
        <taxon>Neolewinella</taxon>
    </lineage>
</organism>
<evidence type="ECO:0000313" key="1">
    <source>
        <dbReference type="EMBL" id="NJC24791.1"/>
    </source>
</evidence>
<dbReference type="EMBL" id="JAATJH010000001">
    <property type="protein sequence ID" value="NJC24791.1"/>
    <property type="molecule type" value="Genomic_DNA"/>
</dbReference>
<gene>
    <name evidence="1" type="ORF">GGR27_000272</name>
</gene>